<dbReference type="InterPro" id="IPR001670">
    <property type="entry name" value="ADH_Fe/GldA"/>
</dbReference>
<keyword evidence="2 6" id="KW-0560">Oxidoreductase</keyword>
<name>A0ABW6IUL3_STRWE</name>
<dbReference type="EMBL" id="JBHTRV010000011">
    <property type="protein sequence ID" value="MFE5981289.1"/>
    <property type="molecule type" value="Genomic_DNA"/>
</dbReference>
<evidence type="ECO:0000256" key="2">
    <source>
        <dbReference type="ARBA" id="ARBA00023002"/>
    </source>
</evidence>
<dbReference type="CDD" id="cd08177">
    <property type="entry name" value="MAR"/>
    <property type="match status" value="1"/>
</dbReference>
<dbReference type="InterPro" id="IPR039697">
    <property type="entry name" value="Alcohol_dehydrogenase_Fe"/>
</dbReference>
<evidence type="ECO:0000259" key="4">
    <source>
        <dbReference type="Pfam" id="PF00465"/>
    </source>
</evidence>
<dbReference type="Pfam" id="PF00465">
    <property type="entry name" value="Fe-ADH"/>
    <property type="match status" value="1"/>
</dbReference>
<feature type="domain" description="Alcohol dehydrogenase iron-type/glycerol dehydrogenase GldA" evidence="4">
    <location>
        <begin position="10"/>
        <end position="152"/>
    </location>
</feature>
<feature type="domain" description="Fe-containing alcohol dehydrogenase-like C-terminal" evidence="5">
    <location>
        <begin position="164"/>
        <end position="346"/>
    </location>
</feature>
<dbReference type="Gene3D" id="3.40.50.1970">
    <property type="match status" value="1"/>
</dbReference>
<dbReference type="PANTHER" id="PTHR11496">
    <property type="entry name" value="ALCOHOL DEHYDROGENASE"/>
    <property type="match status" value="1"/>
</dbReference>
<organism evidence="6 7">
    <name type="scientific">Streptomyces wedmorensis</name>
    <dbReference type="NCBI Taxonomy" id="43759"/>
    <lineage>
        <taxon>Bacteria</taxon>
        <taxon>Bacillati</taxon>
        <taxon>Actinomycetota</taxon>
        <taxon>Actinomycetes</taxon>
        <taxon>Kitasatosporales</taxon>
        <taxon>Streptomycetaceae</taxon>
        <taxon>Streptomyces</taxon>
    </lineage>
</organism>
<reference evidence="6 7" key="1">
    <citation type="submission" date="2024-09" db="EMBL/GenBank/DDBJ databases">
        <title>The Natural Products Discovery Center: Release of the First 8490 Sequenced Strains for Exploring Actinobacteria Biosynthetic Diversity.</title>
        <authorList>
            <person name="Kalkreuter E."/>
            <person name="Kautsar S.A."/>
            <person name="Yang D."/>
            <person name="Bader C.D."/>
            <person name="Teijaro C.N."/>
            <person name="Fluegel L."/>
            <person name="Davis C.M."/>
            <person name="Simpson J.R."/>
            <person name="Lauterbach L."/>
            <person name="Steele A.D."/>
            <person name="Gui C."/>
            <person name="Meng S."/>
            <person name="Li G."/>
            <person name="Viehrig K."/>
            <person name="Ye F."/>
            <person name="Su P."/>
            <person name="Kiefer A.F."/>
            <person name="Nichols A."/>
            <person name="Cepeda A.J."/>
            <person name="Yan W."/>
            <person name="Fan B."/>
            <person name="Jiang Y."/>
            <person name="Adhikari A."/>
            <person name="Zheng C.-J."/>
            <person name="Schuster L."/>
            <person name="Cowan T.M."/>
            <person name="Smanski M.J."/>
            <person name="Chevrette M.G."/>
            <person name="De Carvalho L.P.S."/>
            <person name="Shen B."/>
        </authorList>
    </citation>
    <scope>NUCLEOTIDE SEQUENCE [LARGE SCALE GENOMIC DNA]</scope>
    <source>
        <strain evidence="6 7">NPDC056472</strain>
    </source>
</reference>
<dbReference type="Proteomes" id="UP001600424">
    <property type="component" value="Unassembled WGS sequence"/>
</dbReference>
<evidence type="ECO:0000256" key="3">
    <source>
        <dbReference type="ARBA" id="ARBA00023027"/>
    </source>
</evidence>
<comment type="caution">
    <text evidence="6">The sequence shown here is derived from an EMBL/GenBank/DDBJ whole genome shotgun (WGS) entry which is preliminary data.</text>
</comment>
<sequence>MTTFTYDALPGRVVFGPGVASTRLAAEVDALGAERILLIAGVSEQSLAKELCAPFADRIAATFSGVRPHVPVEVAESAREAAAGADLILCVGGGSTTGTAKAVALTTGLPIVAVPTTYAGSEVTPVWGLTQGSRKTTGTDPLVLPRTVVYDPDLTLTLPTALSVVSGLNAMAHCVEAFWAPRRNPVSSAVAADGIRYLASGLSALAVDPEDGAARADLLLGAYLAGSAFAVAGSGLHHKICHVLGGAFDLPHAETHSIVLPYVLAYNAPNAPEASARIASALGHDDPVLGLHELGHKLGVPAGLRELGLRERDTDAVLDDILALAPADNPSPVTPDGLRALLHAAWAGTPPTEGDS</sequence>
<gene>
    <name evidence="6" type="ORF">ACFQ63_16440</name>
</gene>
<dbReference type="SUPFAM" id="SSF56796">
    <property type="entry name" value="Dehydroquinate synthase-like"/>
    <property type="match status" value="1"/>
</dbReference>
<keyword evidence="7" id="KW-1185">Reference proteome</keyword>
<evidence type="ECO:0000256" key="1">
    <source>
        <dbReference type="ARBA" id="ARBA00007358"/>
    </source>
</evidence>
<evidence type="ECO:0000313" key="6">
    <source>
        <dbReference type="EMBL" id="MFE5981289.1"/>
    </source>
</evidence>
<dbReference type="GO" id="GO:0018506">
    <property type="term" value="F:maleylacetate reductase activity"/>
    <property type="evidence" value="ECO:0007669"/>
    <property type="project" value="UniProtKB-EC"/>
</dbReference>
<dbReference type="Gene3D" id="1.20.1090.10">
    <property type="entry name" value="Dehydroquinate synthase-like - alpha domain"/>
    <property type="match status" value="1"/>
</dbReference>
<evidence type="ECO:0000259" key="5">
    <source>
        <dbReference type="Pfam" id="PF25137"/>
    </source>
</evidence>
<dbReference type="InterPro" id="IPR056798">
    <property type="entry name" value="ADH_Fe_C"/>
</dbReference>
<dbReference type="Pfam" id="PF25137">
    <property type="entry name" value="ADH_Fe_C"/>
    <property type="match status" value="1"/>
</dbReference>
<dbReference type="EC" id="1.3.1.32" evidence="6"/>
<accession>A0ABW6IUL3</accession>
<dbReference type="RefSeq" id="WP_386251957.1">
    <property type="nucleotide sequence ID" value="NZ_JBHTRV010000011.1"/>
</dbReference>
<evidence type="ECO:0000313" key="7">
    <source>
        <dbReference type="Proteomes" id="UP001600424"/>
    </source>
</evidence>
<dbReference type="PANTHER" id="PTHR11496:SF102">
    <property type="entry name" value="ALCOHOL DEHYDROGENASE 4"/>
    <property type="match status" value="1"/>
</dbReference>
<keyword evidence="3" id="KW-0520">NAD</keyword>
<comment type="similarity">
    <text evidence="1">Belongs to the iron-containing alcohol dehydrogenase family.</text>
</comment>
<protein>
    <submittedName>
        <fullName evidence="6">Maleylacetate reductase</fullName>
        <ecNumber evidence="6">1.3.1.32</ecNumber>
    </submittedName>
</protein>
<proteinExistence type="inferred from homology"/>
<dbReference type="InterPro" id="IPR034786">
    <property type="entry name" value="MAR"/>
</dbReference>